<proteinExistence type="predicted"/>
<dbReference type="Proteomes" id="UP000076761">
    <property type="component" value="Unassembled WGS sequence"/>
</dbReference>
<name>A0A165M660_9AGAM</name>
<accession>A0A165M660</accession>
<dbReference type="AlphaFoldDB" id="A0A165M660"/>
<gene>
    <name evidence="1" type="ORF">NEOLEDRAFT_342010</name>
</gene>
<organism evidence="1 2">
    <name type="scientific">Neolentinus lepideus HHB14362 ss-1</name>
    <dbReference type="NCBI Taxonomy" id="1314782"/>
    <lineage>
        <taxon>Eukaryota</taxon>
        <taxon>Fungi</taxon>
        <taxon>Dikarya</taxon>
        <taxon>Basidiomycota</taxon>
        <taxon>Agaricomycotina</taxon>
        <taxon>Agaricomycetes</taxon>
        <taxon>Gloeophyllales</taxon>
        <taxon>Gloeophyllaceae</taxon>
        <taxon>Neolentinus</taxon>
    </lineage>
</organism>
<evidence type="ECO:0000313" key="1">
    <source>
        <dbReference type="EMBL" id="KZT17949.1"/>
    </source>
</evidence>
<dbReference type="InParanoid" id="A0A165M660"/>
<sequence>MELAPAASSVEAKRFPDIVILSILVQLTTSGSQILHQTIYQEYLQRMLHVVQLSNPTSGPPFLFSAGHSTSLSFSSVISRSSMPFSKPASGLSVHIPQLRDLSKQRPGETTVRLYILFVVNVAPFRHHYLGRRSIQMAIPKPVTMGQDRSLIIECKRRTVDTFVAFLLRDYLASSRCRLDDLGGPVSRP</sequence>
<keyword evidence="2" id="KW-1185">Reference proteome</keyword>
<reference evidence="1 2" key="1">
    <citation type="journal article" date="2016" name="Mol. Biol. Evol.">
        <title>Comparative Genomics of Early-Diverging Mushroom-Forming Fungi Provides Insights into the Origins of Lignocellulose Decay Capabilities.</title>
        <authorList>
            <person name="Nagy L.G."/>
            <person name="Riley R."/>
            <person name="Tritt A."/>
            <person name="Adam C."/>
            <person name="Daum C."/>
            <person name="Floudas D."/>
            <person name="Sun H."/>
            <person name="Yadav J.S."/>
            <person name="Pangilinan J."/>
            <person name="Larsson K.H."/>
            <person name="Matsuura K."/>
            <person name="Barry K."/>
            <person name="Labutti K."/>
            <person name="Kuo R."/>
            <person name="Ohm R.A."/>
            <person name="Bhattacharya S.S."/>
            <person name="Shirouzu T."/>
            <person name="Yoshinaga Y."/>
            <person name="Martin F.M."/>
            <person name="Grigoriev I.V."/>
            <person name="Hibbett D.S."/>
        </authorList>
    </citation>
    <scope>NUCLEOTIDE SEQUENCE [LARGE SCALE GENOMIC DNA]</scope>
    <source>
        <strain evidence="1 2">HHB14362 ss-1</strain>
    </source>
</reference>
<dbReference type="EMBL" id="KV425752">
    <property type="protein sequence ID" value="KZT17949.1"/>
    <property type="molecule type" value="Genomic_DNA"/>
</dbReference>
<protein>
    <submittedName>
        <fullName evidence="1">Uncharacterized protein</fullName>
    </submittedName>
</protein>
<evidence type="ECO:0000313" key="2">
    <source>
        <dbReference type="Proteomes" id="UP000076761"/>
    </source>
</evidence>